<keyword evidence="13" id="KW-1185">Reference proteome</keyword>
<accession>A0A834GHL4</accession>
<dbReference type="PANTHER" id="PTHR32409">
    <property type="entry name" value="MITOCHONDRIAL IMPORT RECEPTOR SUBUNIT TOM20-1-RELATED"/>
    <property type="match status" value="1"/>
</dbReference>
<keyword evidence="7" id="KW-0653">Protein transport</keyword>
<dbReference type="InterPro" id="IPR011990">
    <property type="entry name" value="TPR-like_helical_dom_sf"/>
</dbReference>
<keyword evidence="10 11" id="KW-0472">Membrane</keyword>
<dbReference type="PANTHER" id="PTHR32409:SF3">
    <property type="entry name" value="MITOCHONDRIAL IMPORT RECEPTOR SUBUNIT TOM20-1-RELATED"/>
    <property type="match status" value="1"/>
</dbReference>
<proteinExistence type="inferred from homology"/>
<evidence type="ECO:0000256" key="7">
    <source>
        <dbReference type="ARBA" id="ARBA00022927"/>
    </source>
</evidence>
<dbReference type="GO" id="GO:0005742">
    <property type="term" value="C:mitochondrial outer membrane translocase complex"/>
    <property type="evidence" value="ECO:0007669"/>
    <property type="project" value="InterPro"/>
</dbReference>
<keyword evidence="8 11" id="KW-1133">Transmembrane helix</keyword>
<keyword evidence="6" id="KW-1000">Mitochondrion outer membrane</keyword>
<evidence type="ECO:0000256" key="5">
    <source>
        <dbReference type="ARBA" id="ARBA00022692"/>
    </source>
</evidence>
<dbReference type="AlphaFoldDB" id="A0A834GHL4"/>
<evidence type="ECO:0000256" key="1">
    <source>
        <dbReference type="ARBA" id="ARBA00003450"/>
    </source>
</evidence>
<organism evidence="12 13">
    <name type="scientific">Rhododendron simsii</name>
    <name type="common">Sims's rhododendron</name>
    <dbReference type="NCBI Taxonomy" id="118357"/>
    <lineage>
        <taxon>Eukaryota</taxon>
        <taxon>Viridiplantae</taxon>
        <taxon>Streptophyta</taxon>
        <taxon>Embryophyta</taxon>
        <taxon>Tracheophyta</taxon>
        <taxon>Spermatophyta</taxon>
        <taxon>Magnoliopsida</taxon>
        <taxon>eudicotyledons</taxon>
        <taxon>Gunneridae</taxon>
        <taxon>Pentapetalae</taxon>
        <taxon>asterids</taxon>
        <taxon>Ericales</taxon>
        <taxon>Ericaceae</taxon>
        <taxon>Ericoideae</taxon>
        <taxon>Rhodoreae</taxon>
        <taxon>Rhododendron</taxon>
    </lineage>
</organism>
<dbReference type="EMBL" id="WJXA01000008">
    <property type="protein sequence ID" value="KAF7134325.1"/>
    <property type="molecule type" value="Genomic_DNA"/>
</dbReference>
<keyword evidence="9" id="KW-0496">Mitochondrion</keyword>
<evidence type="ECO:0000256" key="8">
    <source>
        <dbReference type="ARBA" id="ARBA00022989"/>
    </source>
</evidence>
<sequence length="309" mass="34459">MEMPSDFERALMFEHIRKAAEATYAKNPLDTENLIGWGSALIELSQFEKVEDAKKMTRGDNKRCEKGIEIEDCGFSISDGISKLEEALMVDPNKHEALFSLGNAHTSIAFMTPDRDEARVYFDKASQYFQQAVDEDPENELYLKSLEVSEKAPGLHLEFHKQGFGQQAMGAGPSTSSSAKQGYSSTVVGGGSRGAYGLGDDREGSDIERHWWRLMMVVDRGGGRSKCWHSIVPVVWPAGGDQTSFLLDIMYEYAIGYAYELWVMDQFSMTVKKKNSDLKYDIFGWVILAGCIVAWLGLAKSNVPPPPPR</sequence>
<evidence type="ECO:0000256" key="11">
    <source>
        <dbReference type="SAM" id="Phobius"/>
    </source>
</evidence>
<reference evidence="12" key="1">
    <citation type="submission" date="2019-11" db="EMBL/GenBank/DDBJ databases">
        <authorList>
            <person name="Liu Y."/>
            <person name="Hou J."/>
            <person name="Li T.-Q."/>
            <person name="Guan C.-H."/>
            <person name="Wu X."/>
            <person name="Wu H.-Z."/>
            <person name="Ling F."/>
            <person name="Zhang R."/>
            <person name="Shi X.-G."/>
            <person name="Ren J.-P."/>
            <person name="Chen E.-F."/>
            <person name="Sun J.-M."/>
        </authorList>
    </citation>
    <scope>NUCLEOTIDE SEQUENCE</scope>
    <source>
        <strain evidence="12">Adult_tree_wgs_1</strain>
        <tissue evidence="12">Leaves</tissue>
    </source>
</reference>
<dbReference type="Gene3D" id="1.25.40.10">
    <property type="entry name" value="Tetratricopeptide repeat domain"/>
    <property type="match status" value="2"/>
</dbReference>
<evidence type="ECO:0000256" key="10">
    <source>
        <dbReference type="ARBA" id="ARBA00023136"/>
    </source>
</evidence>
<evidence type="ECO:0000256" key="2">
    <source>
        <dbReference type="ARBA" id="ARBA00004572"/>
    </source>
</evidence>
<comment type="subcellular location">
    <subcellularLocation>
        <location evidence="2">Mitochondrion outer membrane</location>
        <topology evidence="2">Single-pass membrane protein</topology>
    </subcellularLocation>
</comment>
<evidence type="ECO:0000256" key="4">
    <source>
        <dbReference type="ARBA" id="ARBA00022448"/>
    </source>
</evidence>
<keyword evidence="4" id="KW-0813">Transport</keyword>
<dbReference type="SUPFAM" id="SSF48452">
    <property type="entry name" value="TPR-like"/>
    <property type="match status" value="1"/>
</dbReference>
<feature type="transmembrane region" description="Helical" evidence="11">
    <location>
        <begin position="282"/>
        <end position="299"/>
    </location>
</feature>
<evidence type="ECO:0000256" key="9">
    <source>
        <dbReference type="ARBA" id="ARBA00023128"/>
    </source>
</evidence>
<evidence type="ECO:0000313" key="12">
    <source>
        <dbReference type="EMBL" id="KAF7134325.1"/>
    </source>
</evidence>
<keyword evidence="5 11" id="KW-0812">Transmembrane</keyword>
<name>A0A834GHL4_RHOSS</name>
<dbReference type="InterPro" id="IPR010547">
    <property type="entry name" value="TOM20_imprt_rcpt"/>
</dbReference>
<gene>
    <name evidence="12" type="ORF">RHSIM_Rhsim08G0042900</name>
</gene>
<comment type="similarity">
    <text evidence="3">Belongs to the Tom20 family.</text>
</comment>
<dbReference type="GO" id="GO:0015031">
    <property type="term" value="P:protein transport"/>
    <property type="evidence" value="ECO:0007669"/>
    <property type="project" value="UniProtKB-KW"/>
</dbReference>
<protein>
    <submittedName>
        <fullName evidence="12">Uncharacterized protein</fullName>
    </submittedName>
</protein>
<dbReference type="GO" id="GO:0045040">
    <property type="term" value="P:protein insertion into mitochondrial outer membrane"/>
    <property type="evidence" value="ECO:0007669"/>
    <property type="project" value="InterPro"/>
</dbReference>
<dbReference type="Pfam" id="PF06552">
    <property type="entry name" value="TOM20_plant"/>
    <property type="match status" value="3"/>
</dbReference>
<comment type="caution">
    <text evidence="12">The sequence shown here is derived from an EMBL/GenBank/DDBJ whole genome shotgun (WGS) entry which is preliminary data.</text>
</comment>
<dbReference type="OrthoDB" id="1056333at2759"/>
<evidence type="ECO:0000256" key="6">
    <source>
        <dbReference type="ARBA" id="ARBA00022787"/>
    </source>
</evidence>
<comment type="function">
    <text evidence="1">Central component of the receptor complex responsible for the recognition and translocation of cytosolically synthesized mitochondrial preproteins. Together with TOM22 functions as the transit peptide receptor at the surface of the mitochondrion outer membrane and facilitates the movement of preproteins into the translocation pore.</text>
</comment>
<dbReference type="Proteomes" id="UP000626092">
    <property type="component" value="Unassembled WGS sequence"/>
</dbReference>
<evidence type="ECO:0000256" key="3">
    <source>
        <dbReference type="ARBA" id="ARBA00005792"/>
    </source>
</evidence>
<evidence type="ECO:0000313" key="13">
    <source>
        <dbReference type="Proteomes" id="UP000626092"/>
    </source>
</evidence>